<evidence type="ECO:0000313" key="1">
    <source>
        <dbReference type="EMBL" id="MZS89325.1"/>
    </source>
</evidence>
<sequence length="52" mass="5687">MHKISSIDKKIPVTTRVAGYILNVKVSNSGDVLCFGDSSTWGYNPKDGSRFP</sequence>
<evidence type="ECO:0000313" key="2">
    <source>
        <dbReference type="Proteomes" id="UP000477156"/>
    </source>
</evidence>
<proteinExistence type="predicted"/>
<comment type="caution">
    <text evidence="1">The sequence shown here is derived from an EMBL/GenBank/DDBJ whole genome shotgun (WGS) entry which is preliminary data.</text>
</comment>
<dbReference type="Gene3D" id="3.40.50.1110">
    <property type="entry name" value="SGNH hydrolase"/>
    <property type="match status" value="1"/>
</dbReference>
<name>A0A6L8XTI0_9FIRM</name>
<organism evidence="1 2">
    <name type="scientific">Blautia wexlerae</name>
    <dbReference type="NCBI Taxonomy" id="418240"/>
    <lineage>
        <taxon>Bacteria</taxon>
        <taxon>Bacillati</taxon>
        <taxon>Bacillota</taxon>
        <taxon>Clostridia</taxon>
        <taxon>Lachnospirales</taxon>
        <taxon>Lachnospiraceae</taxon>
        <taxon>Blautia</taxon>
    </lineage>
</organism>
<accession>A0A6L8XTI0</accession>
<dbReference type="Proteomes" id="UP000477156">
    <property type="component" value="Unassembled WGS sequence"/>
</dbReference>
<protein>
    <submittedName>
        <fullName evidence="1">Uncharacterized protein</fullName>
    </submittedName>
</protein>
<dbReference type="EMBL" id="WWVF01000016">
    <property type="protein sequence ID" value="MZS89325.1"/>
    <property type="molecule type" value="Genomic_DNA"/>
</dbReference>
<dbReference type="OrthoDB" id="164654at2"/>
<dbReference type="InterPro" id="IPR036514">
    <property type="entry name" value="SGNH_hydro_sf"/>
</dbReference>
<reference evidence="1 2" key="1">
    <citation type="journal article" date="2019" name="Nat. Med.">
        <title>A library of human gut bacterial isolates paired with longitudinal multiomics data enables mechanistic microbiome research.</title>
        <authorList>
            <person name="Poyet M."/>
            <person name="Groussin M."/>
            <person name="Gibbons S.M."/>
            <person name="Avila-Pacheco J."/>
            <person name="Jiang X."/>
            <person name="Kearney S.M."/>
            <person name="Perrotta A.R."/>
            <person name="Berdy B."/>
            <person name="Zhao S."/>
            <person name="Lieberman T.D."/>
            <person name="Swanson P.K."/>
            <person name="Smith M."/>
            <person name="Roesemann S."/>
            <person name="Alexander J.E."/>
            <person name="Rich S.A."/>
            <person name="Livny J."/>
            <person name="Vlamakis H."/>
            <person name="Clish C."/>
            <person name="Bullock K."/>
            <person name="Deik A."/>
            <person name="Scott J."/>
            <person name="Pierce K.A."/>
            <person name="Xavier R.J."/>
            <person name="Alm E.J."/>
        </authorList>
    </citation>
    <scope>NUCLEOTIDE SEQUENCE [LARGE SCALE GENOMIC DNA]</scope>
    <source>
        <strain evidence="1 2">BIOML-A12</strain>
    </source>
</reference>
<gene>
    <name evidence="1" type="ORF">GT712_09640</name>
</gene>
<dbReference type="AlphaFoldDB" id="A0A6L8XTI0"/>